<evidence type="ECO:0000256" key="1">
    <source>
        <dbReference type="SAM" id="MobiDB-lite"/>
    </source>
</evidence>
<dbReference type="AlphaFoldDB" id="A0A9Q1EAY0"/>
<organism evidence="2 3">
    <name type="scientific">Synaphobranchus kaupii</name>
    <name type="common">Kaup's arrowtooth eel</name>
    <dbReference type="NCBI Taxonomy" id="118154"/>
    <lineage>
        <taxon>Eukaryota</taxon>
        <taxon>Metazoa</taxon>
        <taxon>Chordata</taxon>
        <taxon>Craniata</taxon>
        <taxon>Vertebrata</taxon>
        <taxon>Euteleostomi</taxon>
        <taxon>Actinopterygii</taxon>
        <taxon>Neopterygii</taxon>
        <taxon>Teleostei</taxon>
        <taxon>Anguilliformes</taxon>
        <taxon>Synaphobranchidae</taxon>
        <taxon>Synaphobranchus</taxon>
    </lineage>
</organism>
<dbReference type="EMBL" id="JAINUF010000020">
    <property type="protein sequence ID" value="KAJ8335426.1"/>
    <property type="molecule type" value="Genomic_DNA"/>
</dbReference>
<protein>
    <submittedName>
        <fullName evidence="2">Uncharacterized protein</fullName>
    </submittedName>
</protein>
<sequence length="79" mass="8356">MAFQLLLCKNEPSRFSGELASRNKTSVARYRAVLGAKLPASPEGSVRGAALTGRATVEARGWTGSARGPDPCLQRGQKP</sequence>
<proteinExistence type="predicted"/>
<comment type="caution">
    <text evidence="2">The sequence shown here is derived from an EMBL/GenBank/DDBJ whole genome shotgun (WGS) entry which is preliminary data.</text>
</comment>
<evidence type="ECO:0000313" key="3">
    <source>
        <dbReference type="Proteomes" id="UP001152622"/>
    </source>
</evidence>
<keyword evidence="3" id="KW-1185">Reference proteome</keyword>
<reference evidence="2" key="1">
    <citation type="journal article" date="2023" name="Science">
        <title>Genome structures resolve the early diversification of teleost fishes.</title>
        <authorList>
            <person name="Parey E."/>
            <person name="Louis A."/>
            <person name="Montfort J."/>
            <person name="Bouchez O."/>
            <person name="Roques C."/>
            <person name="Iampietro C."/>
            <person name="Lluch J."/>
            <person name="Castinel A."/>
            <person name="Donnadieu C."/>
            <person name="Desvignes T."/>
            <person name="Floi Bucao C."/>
            <person name="Jouanno E."/>
            <person name="Wen M."/>
            <person name="Mejri S."/>
            <person name="Dirks R."/>
            <person name="Jansen H."/>
            <person name="Henkel C."/>
            <person name="Chen W.J."/>
            <person name="Zahm M."/>
            <person name="Cabau C."/>
            <person name="Klopp C."/>
            <person name="Thompson A.W."/>
            <person name="Robinson-Rechavi M."/>
            <person name="Braasch I."/>
            <person name="Lecointre G."/>
            <person name="Bobe J."/>
            <person name="Postlethwait J.H."/>
            <person name="Berthelot C."/>
            <person name="Roest Crollius H."/>
            <person name="Guiguen Y."/>
        </authorList>
    </citation>
    <scope>NUCLEOTIDE SEQUENCE</scope>
    <source>
        <strain evidence="2">WJC10195</strain>
    </source>
</reference>
<accession>A0A9Q1EAY0</accession>
<dbReference type="Proteomes" id="UP001152622">
    <property type="component" value="Chromosome 20"/>
</dbReference>
<gene>
    <name evidence="2" type="ORF">SKAU_G00387680</name>
</gene>
<name>A0A9Q1EAY0_SYNKA</name>
<feature type="region of interest" description="Disordered" evidence="1">
    <location>
        <begin position="58"/>
        <end position="79"/>
    </location>
</feature>
<evidence type="ECO:0000313" key="2">
    <source>
        <dbReference type="EMBL" id="KAJ8335426.1"/>
    </source>
</evidence>